<dbReference type="Proteomes" id="UP000176583">
    <property type="component" value="Unassembled WGS sequence"/>
</dbReference>
<dbReference type="EMBL" id="MEUW01000001">
    <property type="protein sequence ID" value="OGC45004.1"/>
    <property type="molecule type" value="Genomic_DNA"/>
</dbReference>
<evidence type="ECO:0000313" key="3">
    <source>
        <dbReference type="Proteomes" id="UP000176583"/>
    </source>
</evidence>
<dbReference type="STRING" id="1802613.A2V54_02840"/>
<keyword evidence="1" id="KW-0812">Transmembrane</keyword>
<keyword evidence="1" id="KW-0472">Membrane</keyword>
<evidence type="ECO:0000313" key="2">
    <source>
        <dbReference type="EMBL" id="OGC45004.1"/>
    </source>
</evidence>
<keyword evidence="1" id="KW-1133">Transmembrane helix</keyword>
<accession>A0A1F4UJ70</accession>
<dbReference type="AlphaFoldDB" id="A0A1F4UJ70"/>
<feature type="transmembrane region" description="Helical" evidence="1">
    <location>
        <begin position="36"/>
        <end position="54"/>
    </location>
</feature>
<sequence length="580" mass="60517">MSAPAQGPITLYAPRPVSVRMFPPSVRPGFRSKLKTLLSVLIVSVVVIGIYPFADDVWGVITQGGSSVTLNNVLDENFNLSLDGYLEGSQLISTTSGSNPLLVESSDLVENLNADLLDGQHGSYYLNESDLNWDDLAGKPSVISSLDGVTNDSGNIDFLAGANVTITPDNVANTITIAGSEGVDGWLDDGAVVRLETATDKVGIGTISPDGTLHVQTGSAGAVTAHAFYDDLVVENAGDAGISILTPNASYGGLIFGSPSSNIRGWIKYYGTSNTLQFGQNGSDHMWLTDSELEFQQATGISTTSGDLTLDPSGNVFIPSDLSLAGTASIVGPVDSTAFEIGNSATEGGNVEIFRDASGNRQVFIDADAAETSVGTTLYGRLQVGSTAAVILQGNNGTIATSTGDLTLNPAGSANVHLDASTKLTIGTSDRLQIYHDTSGHIINSFNALEIQNTAASSVVYLRTYNNASQWVGLNLYGALQAVVVNEDSLDVDFRVEGNNDANLLFTDGGNDRVGIGTATPGQKLEVNGGVRLNTATAQPTCDSSARGTLWFTQGGAGVKDELEVCAKDAGDAYAWRTIY</sequence>
<organism evidence="2 3">
    <name type="scientific">candidate division WWE3 bacterium RBG_19FT_COMBO_53_11</name>
    <dbReference type="NCBI Taxonomy" id="1802613"/>
    <lineage>
        <taxon>Bacteria</taxon>
        <taxon>Katanobacteria</taxon>
    </lineage>
</organism>
<comment type="caution">
    <text evidence="2">The sequence shown here is derived from an EMBL/GenBank/DDBJ whole genome shotgun (WGS) entry which is preliminary data.</text>
</comment>
<name>A0A1F4UJ70_UNCKA</name>
<reference evidence="2 3" key="1">
    <citation type="journal article" date="2016" name="Nat. Commun.">
        <title>Thousands of microbial genomes shed light on interconnected biogeochemical processes in an aquifer system.</title>
        <authorList>
            <person name="Anantharaman K."/>
            <person name="Brown C.T."/>
            <person name="Hug L.A."/>
            <person name="Sharon I."/>
            <person name="Castelle C.J."/>
            <person name="Probst A.J."/>
            <person name="Thomas B.C."/>
            <person name="Singh A."/>
            <person name="Wilkins M.J."/>
            <person name="Karaoz U."/>
            <person name="Brodie E.L."/>
            <person name="Williams K.H."/>
            <person name="Hubbard S.S."/>
            <person name="Banfield J.F."/>
        </authorList>
    </citation>
    <scope>NUCLEOTIDE SEQUENCE [LARGE SCALE GENOMIC DNA]</scope>
</reference>
<evidence type="ECO:0000256" key="1">
    <source>
        <dbReference type="SAM" id="Phobius"/>
    </source>
</evidence>
<proteinExistence type="predicted"/>
<protein>
    <submittedName>
        <fullName evidence="2">Uncharacterized protein</fullName>
    </submittedName>
</protein>
<gene>
    <name evidence="2" type="ORF">A2V54_02840</name>
</gene>